<proteinExistence type="inferred from homology"/>
<dbReference type="Pfam" id="PF13185">
    <property type="entry name" value="GAF_2"/>
    <property type="match status" value="1"/>
</dbReference>
<evidence type="ECO:0000256" key="2">
    <source>
        <dbReference type="SAM" id="Coils"/>
    </source>
</evidence>
<evidence type="ECO:0000313" key="5">
    <source>
        <dbReference type="Proteomes" id="UP000243589"/>
    </source>
</evidence>
<keyword evidence="2" id="KW-0175">Coiled coil</keyword>
<dbReference type="RefSeq" id="WP_062023114.1">
    <property type="nucleotide sequence ID" value="NZ_LQQC01000013.1"/>
</dbReference>
<reference evidence="4 5" key="1">
    <citation type="submission" date="2016-01" db="EMBL/GenBank/DDBJ databases">
        <title>Use of Whole Genome Sequencing to ascertain that Brevibacterium massiliense (Roux, Raoult 2009) is a later heterotypic synonym of Brevibacterium ravenspurgense (Mages 2008).</title>
        <authorList>
            <person name="Bernier A.-M."/>
            <person name="Burdz T."/>
            <person name="Huynh C."/>
            <person name="Pachecho A.L."/>
            <person name="Wiebe D."/>
            <person name="Bonner C."/>
            <person name="Bernard K."/>
        </authorList>
    </citation>
    <scope>NUCLEOTIDE SEQUENCE [LARGE SCALE GENOMIC DNA]</scope>
    <source>
        <strain evidence="4 5">CCUG56047</strain>
    </source>
</reference>
<evidence type="ECO:0000313" key="4">
    <source>
        <dbReference type="EMBL" id="KXZ57203.1"/>
    </source>
</evidence>
<dbReference type="Gene3D" id="1.10.10.2840">
    <property type="entry name" value="PucR C-terminal helix-turn-helix domain"/>
    <property type="match status" value="1"/>
</dbReference>
<comment type="similarity">
    <text evidence="1">Belongs to the CdaR family.</text>
</comment>
<organism evidence="4 5">
    <name type="scientific">Brevibacterium ravenspurgense</name>
    <dbReference type="NCBI Taxonomy" id="479117"/>
    <lineage>
        <taxon>Bacteria</taxon>
        <taxon>Bacillati</taxon>
        <taxon>Actinomycetota</taxon>
        <taxon>Actinomycetes</taxon>
        <taxon>Micrococcales</taxon>
        <taxon>Brevibacteriaceae</taxon>
        <taxon>Brevibacterium</taxon>
    </lineage>
</organism>
<dbReference type="SMART" id="SM00065">
    <property type="entry name" value="GAF"/>
    <property type="match status" value="1"/>
</dbReference>
<gene>
    <name evidence="4" type="ORF">Bravens_02033</name>
</gene>
<dbReference type="AlphaFoldDB" id="A0A150H574"/>
<dbReference type="Proteomes" id="UP000243589">
    <property type="component" value="Unassembled WGS sequence"/>
</dbReference>
<dbReference type="Pfam" id="PF13556">
    <property type="entry name" value="HTH_30"/>
    <property type="match status" value="1"/>
</dbReference>
<feature type="coiled-coil region" evidence="2">
    <location>
        <begin position="185"/>
        <end position="212"/>
    </location>
</feature>
<dbReference type="PANTHER" id="PTHR33744">
    <property type="entry name" value="CARBOHYDRATE DIACID REGULATOR"/>
    <property type="match status" value="1"/>
</dbReference>
<sequence>MSSPKALTAGHDPHVVDLEKSIASLVERSELLNEVGEIARMMTSTQDISLVMHDVLTRTRRLTGSDMAYISLNRGRETFIRYSVGIRTQGYRDIRMPLGTGVLGRAATGREPVRTINYLEDPRLLHLPDIDKRVRGEGVRSILGMPMTLHGVTHGALLIADRHPVEYSADIKAVLETLALHTAVALEYSTRLDEVEAALDRLNTRHELEAERVIDLQEVLQLESRLLESIMRGDSPESAAETVQQLLGAPVTVLPGTEEPPSHLHEPIQTARHSAQPITVDGVTAACGLGGGEHLATLIVEAELPEGLFPRLQRIATFLGLAVLMERAQKDESVRQDRVLLDTLLGTIPHNPETKRAVEELGISTDRPFRLLSVSIESSDELEAEHSTVLLQKLRSALVHTDRAVVARHHGHICALIPEEAWVRGIGERCEELVRSKDSQGTHPRITAGVSSTFTEPASAHEAHRNAERARSMLKVLGASGRIAVGEDLGTVGLLSEALANRPDADSPLKHIEPLRAYDRAHGTKLLETAWALAETGSRVSECAERLHVHPNTVRQRMERISTLLGADWREPARFLDIHVALRMWALAHNS</sequence>
<feature type="domain" description="GAF" evidence="3">
    <location>
        <begin position="47"/>
        <end position="196"/>
    </location>
</feature>
<dbReference type="Pfam" id="PF17853">
    <property type="entry name" value="GGDEF_2"/>
    <property type="match status" value="1"/>
</dbReference>
<dbReference type="InterPro" id="IPR051448">
    <property type="entry name" value="CdaR-like_regulators"/>
</dbReference>
<dbReference type="EMBL" id="LQQC01000013">
    <property type="protein sequence ID" value="KXZ57203.1"/>
    <property type="molecule type" value="Genomic_DNA"/>
</dbReference>
<evidence type="ECO:0000259" key="3">
    <source>
        <dbReference type="SMART" id="SM00065"/>
    </source>
</evidence>
<keyword evidence="5" id="KW-1185">Reference proteome</keyword>
<comment type="caution">
    <text evidence="4">The sequence shown here is derived from an EMBL/GenBank/DDBJ whole genome shotgun (WGS) entry which is preliminary data.</text>
</comment>
<dbReference type="InterPro" id="IPR041522">
    <property type="entry name" value="CdaR_GGDEF"/>
</dbReference>
<protein>
    <submittedName>
        <fullName evidence="4">GAF domain protein</fullName>
    </submittedName>
</protein>
<dbReference type="PATRIC" id="fig|479117.4.peg.2018"/>
<name>A0A150H574_9MICO</name>
<accession>A0A150H574</accession>
<dbReference type="Gene3D" id="3.30.450.40">
    <property type="match status" value="1"/>
</dbReference>
<dbReference type="InterPro" id="IPR003018">
    <property type="entry name" value="GAF"/>
</dbReference>
<dbReference type="PANTHER" id="PTHR33744:SF1">
    <property type="entry name" value="DNA-BINDING TRANSCRIPTIONAL ACTIVATOR ADER"/>
    <property type="match status" value="1"/>
</dbReference>
<evidence type="ECO:0000256" key="1">
    <source>
        <dbReference type="ARBA" id="ARBA00006754"/>
    </source>
</evidence>
<dbReference type="SUPFAM" id="SSF55781">
    <property type="entry name" value="GAF domain-like"/>
    <property type="match status" value="1"/>
</dbReference>
<dbReference type="InterPro" id="IPR029016">
    <property type="entry name" value="GAF-like_dom_sf"/>
</dbReference>
<dbReference type="InterPro" id="IPR042070">
    <property type="entry name" value="PucR_C-HTH_sf"/>
</dbReference>
<dbReference type="InterPro" id="IPR025736">
    <property type="entry name" value="PucR_C-HTH_dom"/>
</dbReference>